<name>A0A7W9WZG1_9BURK</name>
<dbReference type="InterPro" id="IPR035938">
    <property type="entry name" value="Hemerythrin-like_sf"/>
</dbReference>
<keyword evidence="2" id="KW-0479">Metal-binding</keyword>
<dbReference type="Proteomes" id="UP000540787">
    <property type="component" value="Unassembled WGS sequence"/>
</dbReference>
<accession>A0A7W9WZG1</accession>
<keyword evidence="3" id="KW-0408">Iron</keyword>
<comment type="similarity">
    <text evidence="1">Belongs to the hemerythrin family.</text>
</comment>
<dbReference type="SUPFAM" id="SSF47188">
    <property type="entry name" value="Hemerythrin-like"/>
    <property type="match status" value="1"/>
</dbReference>
<dbReference type="GO" id="GO:0046872">
    <property type="term" value="F:metal ion binding"/>
    <property type="evidence" value="ECO:0007669"/>
    <property type="project" value="UniProtKB-KW"/>
</dbReference>
<evidence type="ECO:0000313" key="4">
    <source>
        <dbReference type="EMBL" id="MBB6133657.1"/>
    </source>
</evidence>
<evidence type="ECO:0008006" key="6">
    <source>
        <dbReference type="Google" id="ProtNLM"/>
    </source>
</evidence>
<organism evidence="4 5">
    <name type="scientific">Massilia aurea</name>
    <dbReference type="NCBI Taxonomy" id="373040"/>
    <lineage>
        <taxon>Bacteria</taxon>
        <taxon>Pseudomonadati</taxon>
        <taxon>Pseudomonadota</taxon>
        <taxon>Betaproteobacteria</taxon>
        <taxon>Burkholderiales</taxon>
        <taxon>Oxalobacteraceae</taxon>
        <taxon>Telluria group</taxon>
        <taxon>Massilia</taxon>
    </lineage>
</organism>
<protein>
    <recommendedName>
        <fullName evidence="6">Hemerythrin-like domain-containing protein</fullName>
    </recommendedName>
</protein>
<dbReference type="EMBL" id="JACHBX010000001">
    <property type="protein sequence ID" value="MBB6133657.1"/>
    <property type="molecule type" value="Genomic_DNA"/>
</dbReference>
<comment type="caution">
    <text evidence="4">The sequence shown here is derived from an EMBL/GenBank/DDBJ whole genome shotgun (WGS) entry which is preliminary data.</text>
</comment>
<sequence>MGFRHYPGGGAGAIGAAMRHARRRLCERLACALDPVRTPDAHFVREFPVLVARVEAGFRHEETVMELLDYPRLHDHLADNAVVLAALHRALPLIEEGDIALGRRLVAALLDLLSLHRLCTDLALVTMPRTPPGRQGSHLAGALKRRDYFKPSR</sequence>
<evidence type="ECO:0000313" key="5">
    <source>
        <dbReference type="Proteomes" id="UP000540787"/>
    </source>
</evidence>
<dbReference type="RefSeq" id="WP_183553229.1">
    <property type="nucleotide sequence ID" value="NZ_JACHBX010000001.1"/>
</dbReference>
<keyword evidence="5" id="KW-1185">Reference proteome</keyword>
<gene>
    <name evidence="4" type="ORF">HD842_001768</name>
</gene>
<evidence type="ECO:0000256" key="3">
    <source>
        <dbReference type="ARBA" id="ARBA00023004"/>
    </source>
</evidence>
<evidence type="ECO:0000256" key="1">
    <source>
        <dbReference type="ARBA" id="ARBA00010587"/>
    </source>
</evidence>
<proteinExistence type="inferred from homology"/>
<evidence type="ECO:0000256" key="2">
    <source>
        <dbReference type="ARBA" id="ARBA00022723"/>
    </source>
</evidence>
<reference evidence="4 5" key="1">
    <citation type="submission" date="2020-08" db="EMBL/GenBank/DDBJ databases">
        <title>The Agave Microbiome: Exploring the role of microbial communities in plant adaptations to desert environments.</title>
        <authorList>
            <person name="Partida-Martinez L.P."/>
        </authorList>
    </citation>
    <scope>NUCLEOTIDE SEQUENCE [LARGE SCALE GENOMIC DNA]</scope>
    <source>
        <strain evidence="4 5">AT3.2</strain>
    </source>
</reference>
<dbReference type="Gene3D" id="1.20.120.50">
    <property type="entry name" value="Hemerythrin-like"/>
    <property type="match status" value="1"/>
</dbReference>
<dbReference type="AlphaFoldDB" id="A0A7W9WZG1"/>